<name>Q88DH5_PSEPK</name>
<dbReference type="AlphaFoldDB" id="Q88DH5"/>
<feature type="transmembrane region" description="Helical" evidence="1">
    <location>
        <begin position="319"/>
        <end position="344"/>
    </location>
</feature>
<reference evidence="2 3" key="1">
    <citation type="journal article" date="2002" name="Environ. Microbiol.">
        <title>Complete genome sequence and comparative analysis of the metabolically versatile Pseudomonas putida KT2440.</title>
        <authorList>
            <person name="Nelson K.E."/>
            <person name="Weinel C."/>
            <person name="Paulsen I.T."/>
            <person name="Dodson R.J."/>
            <person name="Hilbert H."/>
            <person name="Martins dos Santos V.A."/>
            <person name="Fouts D.E."/>
            <person name="Gill S.R."/>
            <person name="Pop M."/>
            <person name="Holmes M."/>
            <person name="Brinkac L."/>
            <person name="Beanan M."/>
            <person name="DeBoy R.T."/>
            <person name="Daugherty S."/>
            <person name="Kolonay J."/>
            <person name="Madupu R."/>
            <person name="Nelson W."/>
            <person name="White O."/>
            <person name="Peterson J."/>
            <person name="Khouri H."/>
            <person name="Hance I."/>
            <person name="Chris Lee P."/>
            <person name="Holtzapple E."/>
            <person name="Scanlan D."/>
            <person name="Tran K."/>
            <person name="Moazzez A."/>
            <person name="Utterback T."/>
            <person name="Rizzo M."/>
            <person name="Lee K."/>
            <person name="Kosack D."/>
            <person name="Moestl D."/>
            <person name="Wedler H."/>
            <person name="Lauber J."/>
            <person name="Stjepandic D."/>
            <person name="Hoheisel J."/>
            <person name="Straetz M."/>
            <person name="Heim S."/>
            <person name="Kiewitz C."/>
            <person name="Eisen J.A."/>
            <person name="Timmis K.N."/>
            <person name="Dusterhoft A."/>
            <person name="Tummler B."/>
            <person name="Fraser C.M."/>
        </authorList>
    </citation>
    <scope>NUCLEOTIDE SEQUENCE [LARGE SCALE GENOMIC DNA]</scope>
    <source>
        <strain evidence="3">ATCC 47054 / DSM 6125 / CFBP 8728 / NCIMB 11950 / KT2440</strain>
    </source>
</reference>
<dbReference type="BioCyc" id="PPUT160488:G1G01-5190-MONOMER"/>
<keyword evidence="3" id="KW-1185">Reference proteome</keyword>
<feature type="transmembrane region" description="Helical" evidence="1">
    <location>
        <begin position="223"/>
        <end position="242"/>
    </location>
</feature>
<evidence type="ECO:0000313" key="2">
    <source>
        <dbReference type="EMBL" id="AAN70419.1"/>
    </source>
</evidence>
<feature type="transmembrane region" description="Helical" evidence="1">
    <location>
        <begin position="28"/>
        <end position="46"/>
    </location>
</feature>
<dbReference type="STRING" id="160488.PP_4850"/>
<protein>
    <recommendedName>
        <fullName evidence="4">AI-2E family transporter</fullName>
    </recommendedName>
</protein>
<dbReference type="PaxDb" id="160488-PP_4850"/>
<dbReference type="EMBL" id="AE015451">
    <property type="protein sequence ID" value="AAN70419.1"/>
    <property type="molecule type" value="Genomic_DNA"/>
</dbReference>
<dbReference type="KEGG" id="ppu:PP_4850"/>
<gene>
    <name evidence="2" type="ordered locus">PP_4850</name>
</gene>
<accession>Q88DH5</accession>
<evidence type="ECO:0000256" key="1">
    <source>
        <dbReference type="SAM" id="Phobius"/>
    </source>
</evidence>
<evidence type="ECO:0000313" key="3">
    <source>
        <dbReference type="Proteomes" id="UP000000556"/>
    </source>
</evidence>
<keyword evidence="1" id="KW-0472">Membrane</keyword>
<proteinExistence type="predicted"/>
<keyword evidence="1" id="KW-1133">Transmembrane helix</keyword>
<feature type="transmembrane region" description="Helical" evidence="1">
    <location>
        <begin position="273"/>
        <end position="299"/>
    </location>
</feature>
<dbReference type="PATRIC" id="fig|160488.4.peg.5181"/>
<dbReference type="Proteomes" id="UP000000556">
    <property type="component" value="Chromosome"/>
</dbReference>
<reference evidence="2 3" key="2">
    <citation type="journal article" date="2016" name="Environ. Microbiol.">
        <title>The revisited genome of Pseudomonas putida KT2440 enlightens its value as a robust metabolic chassis.</title>
        <authorList>
            <person name="Belda E."/>
            <person name="van Heck R.G."/>
            <person name="Lopez-Sanchez M.J."/>
            <person name="Cruveiller S."/>
            <person name="Barbe V."/>
            <person name="Fraser C."/>
            <person name="Klenk H.P."/>
            <person name="Petersen J."/>
            <person name="Morgat A."/>
            <person name="Nikel P.I."/>
            <person name="Vallenet D."/>
            <person name="Rouy Z."/>
            <person name="Sekowska A."/>
            <person name="Martins Dos Santos V.A."/>
            <person name="de Lorenzo V."/>
            <person name="Danchin A."/>
            <person name="Medigue C."/>
        </authorList>
    </citation>
    <scope>NUCLEOTIDE SEQUENCE [LARGE SCALE GENOMIC DNA]</scope>
    <source>
        <strain evidence="3">ATCC 47054 / DSM 6125 / CFBP 8728 / NCIMB 11950 / KT2440</strain>
    </source>
</reference>
<dbReference type="HOGENOM" id="CLU_798794_0_0_6"/>
<feature type="transmembrane region" description="Helical" evidence="1">
    <location>
        <begin position="81"/>
        <end position="106"/>
    </location>
</feature>
<keyword evidence="1" id="KW-0812">Transmembrane</keyword>
<dbReference type="eggNOG" id="COG0628">
    <property type="taxonomic scope" value="Bacteria"/>
</dbReference>
<evidence type="ECO:0008006" key="4">
    <source>
        <dbReference type="Google" id="ProtNLM"/>
    </source>
</evidence>
<sequence>MPAPPRLADCGIPAVCRRGCMTFTPRQITLASLIIVMAGLLLALPLKLLPSLLAGLLVFELVNMLTPRLQPLLAGQRARWLAVALLGTLVVSTLTLLIAGAFSFLLHEAENPGASLDKFMALVERARSQLPPFIEGYLPASAAEFKVAIGDWIKSHLSDLQLVGKGMAHMFVTMLIGMILGAIIALQRIPDISRRKPLAAALFERLSLLVKAFRNIVFAQIKISLLNTIFTGIFLAVVMPLFDVHLPLTKTLIVLTFLLGLLPVIGNLMSNTLITIVGLSLSIWVAAAALGYLVVIHKIEYFLNARIVGGQISAKAWELLLAMLVFEAAFGLPGVVAGPIYYAYLKSELKRAELV</sequence>
<feature type="transmembrane region" description="Helical" evidence="1">
    <location>
        <begin position="167"/>
        <end position="186"/>
    </location>
</feature>
<feature type="transmembrane region" description="Helical" evidence="1">
    <location>
        <begin position="248"/>
        <end position="266"/>
    </location>
</feature>
<organism evidence="2 3">
    <name type="scientific">Pseudomonas putida (strain ATCC 47054 / DSM 6125 / CFBP 8728 / NCIMB 11950 / KT2440)</name>
    <dbReference type="NCBI Taxonomy" id="160488"/>
    <lineage>
        <taxon>Bacteria</taxon>
        <taxon>Pseudomonadati</taxon>
        <taxon>Pseudomonadota</taxon>
        <taxon>Gammaproteobacteria</taxon>
        <taxon>Pseudomonadales</taxon>
        <taxon>Pseudomonadaceae</taxon>
        <taxon>Pseudomonas</taxon>
    </lineage>
</organism>
<dbReference type="OrthoDB" id="8113193at2"/>